<organism evidence="1 2">
    <name type="scientific">Sediminicoccus rosea</name>
    <dbReference type="NCBI Taxonomy" id="1225128"/>
    <lineage>
        <taxon>Bacteria</taxon>
        <taxon>Pseudomonadati</taxon>
        <taxon>Pseudomonadota</taxon>
        <taxon>Alphaproteobacteria</taxon>
        <taxon>Acetobacterales</taxon>
        <taxon>Roseomonadaceae</taxon>
        <taxon>Sediminicoccus</taxon>
    </lineage>
</organism>
<reference evidence="1 2" key="1">
    <citation type="submission" date="2023-11" db="EMBL/GenBank/DDBJ databases">
        <title>Arctic aerobic anoxygenic photoheterotroph Sediminicoccus rosea KRV36 adapts its photosynthesis to long days of polar summer.</title>
        <authorList>
            <person name="Tomasch J."/>
            <person name="Kopejtka K."/>
            <person name="Bily T."/>
            <person name="Gardiner A.T."/>
            <person name="Gardian Z."/>
            <person name="Shivaramu S."/>
            <person name="Koblizek M."/>
            <person name="Engelhardt F."/>
            <person name="Kaftan D."/>
        </authorList>
    </citation>
    <scope>NUCLEOTIDE SEQUENCE [LARGE SCALE GENOMIC DNA]</scope>
    <source>
        <strain evidence="1 2">R-30</strain>
    </source>
</reference>
<name>A0ABZ0PNN4_9PROT</name>
<dbReference type="EMBL" id="CP137852">
    <property type="protein sequence ID" value="WPB87170.1"/>
    <property type="molecule type" value="Genomic_DNA"/>
</dbReference>
<gene>
    <name evidence="1" type="ORF">R9Z33_09885</name>
</gene>
<evidence type="ECO:0000313" key="2">
    <source>
        <dbReference type="Proteomes" id="UP001305521"/>
    </source>
</evidence>
<evidence type="ECO:0000313" key="1">
    <source>
        <dbReference type="EMBL" id="WPB87170.1"/>
    </source>
</evidence>
<dbReference type="InterPro" id="IPR029032">
    <property type="entry name" value="AhpD-like"/>
</dbReference>
<accession>A0ABZ0PNN4</accession>
<dbReference type="RefSeq" id="WP_318651124.1">
    <property type="nucleotide sequence ID" value="NZ_CP137852.1"/>
</dbReference>
<dbReference type="Gene3D" id="1.20.1290.10">
    <property type="entry name" value="AhpD-like"/>
    <property type="match status" value="1"/>
</dbReference>
<dbReference type="Proteomes" id="UP001305521">
    <property type="component" value="Chromosome"/>
</dbReference>
<proteinExistence type="predicted"/>
<sequence length="251" mass="26518">MLAELREADAPPEVDAIYAQLRQAYGLPMVNLIWRHFATLPGVLPWAWESIAPATPLLPAATARLMAALEPLPRISMGPDAAGIAALYNRGNLSNLILLTALLRGPQRGATAPAAGPAPAGPPPAMLPKPPPLPRLEALSPEARRSVLALAGLHGHAEGIIPTLYLHLAHWPALLTPLYMALSPLFGMGRIAELRRKALEAASREADAMRPHLAAPPPPPPEALEAARAVLTPFTGQVIADMVPIGLMIGR</sequence>
<keyword evidence="2" id="KW-1185">Reference proteome</keyword>
<protein>
    <submittedName>
        <fullName evidence="1">Uncharacterized protein</fullName>
    </submittedName>
</protein>